<evidence type="ECO:0000313" key="1">
    <source>
        <dbReference type="EMBL" id="ACG34261.1"/>
    </source>
</evidence>
<sequence length="39" mass="4370">MNDVKNMIVTKVGIAPKLHARELRLNGGKRNRLKGEKAI</sequence>
<proteinExistence type="evidence at transcript level"/>
<reference evidence="1" key="1">
    <citation type="journal article" date="2009" name="Plant Mol. Biol.">
        <title>Insights into corn genes derived from large-scale cDNA sequencing.</title>
        <authorList>
            <person name="Alexandrov N.N."/>
            <person name="Brover V.V."/>
            <person name="Freidin S."/>
            <person name="Troukhan M.E."/>
            <person name="Tatarinova T.V."/>
            <person name="Zhang H."/>
            <person name="Swaller T.J."/>
            <person name="Lu Y.P."/>
            <person name="Bouck J."/>
            <person name="Flavell R.B."/>
            <person name="Feldmann K.A."/>
        </authorList>
    </citation>
    <scope>NUCLEOTIDE SEQUENCE</scope>
</reference>
<accession>B6TAX8</accession>
<dbReference type="EMBL" id="EU962143">
    <property type="protein sequence ID" value="ACG34261.1"/>
    <property type="molecule type" value="mRNA"/>
</dbReference>
<organism evidence="1">
    <name type="scientific">Zea mays</name>
    <name type="common">Maize</name>
    <dbReference type="NCBI Taxonomy" id="4577"/>
    <lineage>
        <taxon>Eukaryota</taxon>
        <taxon>Viridiplantae</taxon>
        <taxon>Streptophyta</taxon>
        <taxon>Embryophyta</taxon>
        <taxon>Tracheophyta</taxon>
        <taxon>Spermatophyta</taxon>
        <taxon>Magnoliopsida</taxon>
        <taxon>Liliopsida</taxon>
        <taxon>Poales</taxon>
        <taxon>Poaceae</taxon>
        <taxon>PACMAD clade</taxon>
        <taxon>Panicoideae</taxon>
        <taxon>Andropogonodae</taxon>
        <taxon>Andropogoneae</taxon>
        <taxon>Tripsacinae</taxon>
        <taxon>Zea</taxon>
    </lineage>
</organism>
<protein>
    <submittedName>
        <fullName evidence="1">Uncharacterized protein</fullName>
    </submittedName>
</protein>
<name>B6TAX8_MAIZE</name>
<dbReference type="AlphaFoldDB" id="B6TAX8"/>